<feature type="transmembrane region" description="Helical" evidence="6">
    <location>
        <begin position="88"/>
        <end position="110"/>
    </location>
</feature>
<sequence length="231" mass="25230">MALYDRDYNNNATTAGYTTDTGTATVSFMKQTYQLLGASMVSSALGAYLTMPYAATIAGYKWFLFGFVLLMVFFGFNMTRKNPTLHLIALFVFTFAMGVMLVPLLAMVIGQGNGMLIGNAFLMTSVLFGALSLFAINSKSDFSSWGKPLFITMIIILIASLVNMFILQSPLMHVIVTAGILLLFSLFTIYDTQNIANGAYDSPVDAAVSLFLDFFNMFTAILQLLGIMGDD</sequence>
<keyword evidence="3 6" id="KW-0812">Transmembrane</keyword>
<gene>
    <name evidence="7" type="ORF">HELGO_WM8772</name>
</gene>
<dbReference type="Pfam" id="PF01027">
    <property type="entry name" value="Bax1-I"/>
    <property type="match status" value="1"/>
</dbReference>
<evidence type="ECO:0000256" key="5">
    <source>
        <dbReference type="ARBA" id="ARBA00023136"/>
    </source>
</evidence>
<protein>
    <submittedName>
        <fullName evidence="7">Arginine/ornithine antiporter ArcD</fullName>
    </submittedName>
</protein>
<evidence type="ECO:0000256" key="1">
    <source>
        <dbReference type="ARBA" id="ARBA00004651"/>
    </source>
</evidence>
<evidence type="ECO:0000256" key="3">
    <source>
        <dbReference type="ARBA" id="ARBA00022692"/>
    </source>
</evidence>
<accession>A0A6S6U5E7</accession>
<evidence type="ECO:0000313" key="7">
    <source>
        <dbReference type="EMBL" id="CAA6826945.1"/>
    </source>
</evidence>
<dbReference type="AlphaFoldDB" id="A0A6S6U5E7"/>
<evidence type="ECO:0000256" key="2">
    <source>
        <dbReference type="ARBA" id="ARBA00022475"/>
    </source>
</evidence>
<name>A0A6S6U5E7_9BACT</name>
<feature type="transmembrane region" description="Helical" evidence="6">
    <location>
        <begin position="148"/>
        <end position="166"/>
    </location>
</feature>
<comment type="subcellular location">
    <subcellularLocation>
        <location evidence="1">Cell membrane</location>
        <topology evidence="1">Multi-pass membrane protein</topology>
    </subcellularLocation>
</comment>
<keyword evidence="4 6" id="KW-1133">Transmembrane helix</keyword>
<keyword evidence="5 6" id="KW-0472">Membrane</keyword>
<dbReference type="EMBL" id="CACVAU010000090">
    <property type="protein sequence ID" value="CAA6826945.1"/>
    <property type="molecule type" value="Genomic_DNA"/>
</dbReference>
<feature type="transmembrane region" description="Helical" evidence="6">
    <location>
        <begin position="33"/>
        <end position="51"/>
    </location>
</feature>
<dbReference type="CDD" id="cd10432">
    <property type="entry name" value="BI-1-like_bacterial"/>
    <property type="match status" value="1"/>
</dbReference>
<feature type="transmembrane region" description="Helical" evidence="6">
    <location>
        <begin position="172"/>
        <end position="190"/>
    </location>
</feature>
<feature type="transmembrane region" description="Helical" evidence="6">
    <location>
        <begin position="210"/>
        <end position="229"/>
    </location>
</feature>
<dbReference type="PANTHER" id="PTHR23291:SF115">
    <property type="entry name" value="MODULATOR OF FTSH PROTEASE YCCA"/>
    <property type="match status" value="1"/>
</dbReference>
<keyword evidence="2" id="KW-1003">Cell membrane</keyword>
<feature type="transmembrane region" description="Helical" evidence="6">
    <location>
        <begin position="57"/>
        <end position="76"/>
    </location>
</feature>
<reference evidence="7" key="1">
    <citation type="submission" date="2020-01" db="EMBL/GenBank/DDBJ databases">
        <authorList>
            <person name="Meier V. D."/>
            <person name="Meier V D."/>
        </authorList>
    </citation>
    <scope>NUCLEOTIDE SEQUENCE</scope>
    <source>
        <strain evidence="7">HLG_WM_MAG_05</strain>
    </source>
</reference>
<dbReference type="InterPro" id="IPR006214">
    <property type="entry name" value="Bax_inhibitor_1-related"/>
</dbReference>
<dbReference type="PANTHER" id="PTHR23291">
    <property type="entry name" value="BAX INHIBITOR-RELATED"/>
    <property type="match status" value="1"/>
</dbReference>
<evidence type="ECO:0000256" key="4">
    <source>
        <dbReference type="ARBA" id="ARBA00022989"/>
    </source>
</evidence>
<dbReference type="GO" id="GO:0005886">
    <property type="term" value="C:plasma membrane"/>
    <property type="evidence" value="ECO:0007669"/>
    <property type="project" value="UniProtKB-SubCell"/>
</dbReference>
<comment type="similarity">
    <text evidence="6">Belongs to the BI1 family.</text>
</comment>
<feature type="transmembrane region" description="Helical" evidence="6">
    <location>
        <begin position="116"/>
        <end position="136"/>
    </location>
</feature>
<evidence type="ECO:0000256" key="6">
    <source>
        <dbReference type="RuleBase" id="RU004379"/>
    </source>
</evidence>
<proteinExistence type="inferred from homology"/>
<organism evidence="7">
    <name type="scientific">uncultured Sulfurovum sp</name>
    <dbReference type="NCBI Taxonomy" id="269237"/>
    <lineage>
        <taxon>Bacteria</taxon>
        <taxon>Pseudomonadati</taxon>
        <taxon>Campylobacterota</taxon>
        <taxon>Epsilonproteobacteria</taxon>
        <taxon>Campylobacterales</taxon>
        <taxon>Sulfurovaceae</taxon>
        <taxon>Sulfurovum</taxon>
        <taxon>environmental samples</taxon>
    </lineage>
</organism>